<dbReference type="Pfam" id="PF07679">
    <property type="entry name" value="I-set"/>
    <property type="match status" value="1"/>
</dbReference>
<protein>
    <submittedName>
        <fullName evidence="10">MAM domain containing glycosylphosphatidylinositol anchor 2a</fullName>
    </submittedName>
</protein>
<dbReference type="InterPro" id="IPR013098">
    <property type="entry name" value="Ig_I-set"/>
</dbReference>
<dbReference type="PROSITE" id="PS50853">
    <property type="entry name" value="FN3"/>
    <property type="match status" value="1"/>
</dbReference>
<reference evidence="10" key="1">
    <citation type="submission" date="2023-09" db="UniProtKB">
        <authorList>
            <consortium name="Ensembl"/>
        </authorList>
    </citation>
    <scope>IDENTIFICATION</scope>
</reference>
<dbReference type="InterPro" id="IPR036116">
    <property type="entry name" value="FN3_sf"/>
</dbReference>
<keyword evidence="6" id="KW-0393">Immunoglobulin domain</keyword>
<evidence type="ECO:0000256" key="4">
    <source>
        <dbReference type="ARBA" id="ARBA00022737"/>
    </source>
</evidence>
<dbReference type="GO" id="GO:0021731">
    <property type="term" value="P:trigeminal motor nucleus development"/>
    <property type="evidence" value="ECO:0007669"/>
    <property type="project" value="Ensembl"/>
</dbReference>
<keyword evidence="4" id="KW-0677">Repeat</keyword>
<evidence type="ECO:0000256" key="1">
    <source>
        <dbReference type="ARBA" id="ARBA00004609"/>
    </source>
</evidence>
<dbReference type="SUPFAM" id="SSF49899">
    <property type="entry name" value="Concanavalin A-like lectins/glucanases"/>
    <property type="match status" value="1"/>
</dbReference>
<dbReference type="InterPro" id="IPR003961">
    <property type="entry name" value="FN3_dom"/>
</dbReference>
<dbReference type="InterPro" id="IPR036179">
    <property type="entry name" value="Ig-like_dom_sf"/>
</dbReference>
<dbReference type="SMART" id="SM00408">
    <property type="entry name" value="IGc2"/>
    <property type="match status" value="3"/>
</dbReference>
<dbReference type="CDD" id="cd00096">
    <property type="entry name" value="Ig"/>
    <property type="match status" value="1"/>
</dbReference>
<keyword evidence="5" id="KW-0449">Lipoprotein</keyword>
<dbReference type="GO" id="GO:0021611">
    <property type="term" value="P:facial nerve formation"/>
    <property type="evidence" value="ECO:0007669"/>
    <property type="project" value="Ensembl"/>
</dbReference>
<sequence length="695" mass="78673">EERYSERVYTIKEGETLELQCLVTGHPRPQIRWTKTAGGASDRESSLHNETLRIQNINRHQGGRYYCKAENGLGSPAIRSIRVDVYCKNPDSHQPQPSFSILYHLCPTSISASIKAARADMSVGCLCPLRHLLCPQMFVFLCPLCHVGLRKGRFWITPDPYHNDDNIQIGREVKISCQVEATPPEELQFSWLKNGRPLRSSERMVITHTDTDVSPGTTNLDIIDLKFTDFGTYTCVASLRNGGTPEISIDVNISSTTGEPLKYPECIVELSPKPCRRNVTLIKPITRADSSRSKPPWLCVAVPPAVEPEHTEIRQALGRAFSLTCRLLRAHPARLLRYEWKLGTRLLTVGQFSDQRDDTNYHVRALNREGYGEYTCDITNEAGAGRCTFLVTGKANPPEFYYDTYSALWQSRPRVYGFKLQWTQMEPNAVDRILAYRLGIRQMGQSRWWEQEIPMEGTIQKGELLTYNLTELIKPESYLVRLTPITRYGEGDSTERIITYSAPVNPHLSKYLPTLTHSHTLALYLTSDPDSCFCDLSGFYMYIETSRPRLEDDTARLLSPTFNSKSSSVSNNPTYCFAFYYHMYGKHIGETLNVFLRQKGQAVTDTLVWSLTGNQGDRWRQAKVKIHPTTAFQMVIEGVRGSGIEGDIAIDDVAIEEGECKDPPPNNLRSLAPPSSPHIWQHCITLILALIGQQR</sequence>
<dbReference type="Pfam" id="PF00629">
    <property type="entry name" value="MAM"/>
    <property type="match status" value="1"/>
</dbReference>
<dbReference type="InterPro" id="IPR050958">
    <property type="entry name" value="Cell_Adh-Cytoskel_Orgn"/>
</dbReference>
<evidence type="ECO:0000256" key="6">
    <source>
        <dbReference type="ARBA" id="ARBA00023319"/>
    </source>
</evidence>
<dbReference type="FunFam" id="2.60.40.10:FF:000243">
    <property type="entry name" value="MAM domain-containing glycosylphosphatidylinositol anchor protein 1"/>
    <property type="match status" value="1"/>
</dbReference>
<dbReference type="STRING" id="303518.ENSPNYP00000030226"/>
<feature type="domain" description="MAM" evidence="7">
    <location>
        <begin position="537"/>
        <end position="662"/>
    </location>
</feature>
<dbReference type="Pfam" id="PF13927">
    <property type="entry name" value="Ig_3"/>
    <property type="match status" value="1"/>
</dbReference>
<feature type="domain" description="Ig-like" evidence="8">
    <location>
        <begin position="135"/>
        <end position="254"/>
    </location>
</feature>
<dbReference type="PANTHER" id="PTHR45080:SF35">
    <property type="entry name" value="MAM DOMAIN-CONTAINING GLYCOSYLPHOSPHATIDYLINOSITOL ANCHOR 2"/>
    <property type="match status" value="1"/>
</dbReference>
<name>A0A3B4H9T9_9CICH</name>
<evidence type="ECO:0000259" key="9">
    <source>
        <dbReference type="PROSITE" id="PS50853"/>
    </source>
</evidence>
<feature type="domain" description="Fibronectin type-III" evidence="9">
    <location>
        <begin position="404"/>
        <end position="504"/>
    </location>
</feature>
<dbReference type="SUPFAM" id="SSF48726">
    <property type="entry name" value="Immunoglobulin"/>
    <property type="match status" value="3"/>
</dbReference>
<dbReference type="GO" id="GO:0030424">
    <property type="term" value="C:axon"/>
    <property type="evidence" value="ECO:0007669"/>
    <property type="project" value="TreeGrafter"/>
</dbReference>
<dbReference type="Gene3D" id="2.60.40.10">
    <property type="entry name" value="Immunoglobulins"/>
    <property type="match status" value="4"/>
</dbReference>
<dbReference type="SMART" id="SM00137">
    <property type="entry name" value="MAM"/>
    <property type="match status" value="1"/>
</dbReference>
<evidence type="ECO:0000256" key="2">
    <source>
        <dbReference type="ARBA" id="ARBA00022475"/>
    </source>
</evidence>
<dbReference type="GO" id="GO:0043025">
    <property type="term" value="C:neuronal cell body"/>
    <property type="evidence" value="ECO:0007669"/>
    <property type="project" value="TreeGrafter"/>
</dbReference>
<dbReference type="InterPro" id="IPR007110">
    <property type="entry name" value="Ig-like_dom"/>
</dbReference>
<evidence type="ECO:0000313" key="10">
    <source>
        <dbReference type="Ensembl" id="ENSPNYP00000030226.1"/>
    </source>
</evidence>
<dbReference type="GeneTree" id="ENSGT00940000155369"/>
<keyword evidence="3" id="KW-0336">GPI-anchor</keyword>
<dbReference type="GO" id="GO:1905483">
    <property type="term" value="P:regulation of motor neuron migration"/>
    <property type="evidence" value="ECO:0007669"/>
    <property type="project" value="Ensembl"/>
</dbReference>
<accession>A0A3B4H9T9</accession>
<dbReference type="GO" id="GO:0050808">
    <property type="term" value="P:synapse organization"/>
    <property type="evidence" value="ECO:0007669"/>
    <property type="project" value="TreeGrafter"/>
</dbReference>
<dbReference type="CDD" id="cd06263">
    <property type="entry name" value="MAM"/>
    <property type="match status" value="1"/>
</dbReference>
<dbReference type="SMART" id="SM00409">
    <property type="entry name" value="IG"/>
    <property type="match status" value="3"/>
</dbReference>
<evidence type="ECO:0000256" key="5">
    <source>
        <dbReference type="ARBA" id="ARBA00023288"/>
    </source>
</evidence>
<dbReference type="InterPro" id="IPR013320">
    <property type="entry name" value="ConA-like_dom_sf"/>
</dbReference>
<dbReference type="Ensembl" id="ENSPNYT00000030962.1">
    <property type="protein sequence ID" value="ENSPNYP00000030226.1"/>
    <property type="gene ID" value="ENSPNYG00000022752.1"/>
</dbReference>
<dbReference type="InterPro" id="IPR013783">
    <property type="entry name" value="Ig-like_fold"/>
</dbReference>
<keyword evidence="3" id="KW-0325">Glycoprotein</keyword>
<feature type="domain" description="Ig-like" evidence="8">
    <location>
        <begin position="1"/>
        <end position="84"/>
    </location>
</feature>
<evidence type="ECO:0000259" key="7">
    <source>
        <dbReference type="PROSITE" id="PS50060"/>
    </source>
</evidence>
<dbReference type="InterPro" id="IPR003599">
    <property type="entry name" value="Ig_sub"/>
</dbReference>
<proteinExistence type="predicted"/>
<evidence type="ECO:0000256" key="3">
    <source>
        <dbReference type="ARBA" id="ARBA00022622"/>
    </source>
</evidence>
<dbReference type="GO" id="GO:0098552">
    <property type="term" value="C:side of membrane"/>
    <property type="evidence" value="ECO:0007669"/>
    <property type="project" value="UniProtKB-KW"/>
</dbReference>
<dbReference type="PROSITE" id="PS50835">
    <property type="entry name" value="IG_LIKE"/>
    <property type="match status" value="3"/>
</dbReference>
<dbReference type="SUPFAM" id="SSF49265">
    <property type="entry name" value="Fibronectin type III"/>
    <property type="match status" value="1"/>
</dbReference>
<organism evidence="10">
    <name type="scientific">Pundamilia nyererei</name>
    <dbReference type="NCBI Taxonomy" id="303518"/>
    <lineage>
        <taxon>Eukaryota</taxon>
        <taxon>Metazoa</taxon>
        <taxon>Chordata</taxon>
        <taxon>Craniata</taxon>
        <taxon>Vertebrata</taxon>
        <taxon>Euteleostomi</taxon>
        <taxon>Actinopterygii</taxon>
        <taxon>Neopterygii</taxon>
        <taxon>Teleostei</taxon>
        <taxon>Neoteleostei</taxon>
        <taxon>Acanthomorphata</taxon>
        <taxon>Ovalentaria</taxon>
        <taxon>Cichlomorphae</taxon>
        <taxon>Cichliformes</taxon>
        <taxon>Cichlidae</taxon>
        <taxon>African cichlids</taxon>
        <taxon>Pseudocrenilabrinae</taxon>
        <taxon>Haplochromini</taxon>
        <taxon>Pundamilia</taxon>
    </lineage>
</organism>
<dbReference type="GO" id="GO:0007156">
    <property type="term" value="P:homophilic cell adhesion via plasma membrane adhesion molecules"/>
    <property type="evidence" value="ECO:0007669"/>
    <property type="project" value="TreeGrafter"/>
</dbReference>
<dbReference type="GO" id="GO:0008046">
    <property type="term" value="F:axon guidance receptor activity"/>
    <property type="evidence" value="ECO:0007669"/>
    <property type="project" value="TreeGrafter"/>
</dbReference>
<feature type="domain" description="Ig-like" evidence="8">
    <location>
        <begin position="304"/>
        <end position="392"/>
    </location>
</feature>
<dbReference type="GO" id="GO:0005886">
    <property type="term" value="C:plasma membrane"/>
    <property type="evidence" value="ECO:0007669"/>
    <property type="project" value="UniProtKB-SubCell"/>
</dbReference>
<dbReference type="AlphaFoldDB" id="A0A3B4H9T9"/>
<dbReference type="PROSITE" id="PS50060">
    <property type="entry name" value="MAM_2"/>
    <property type="match status" value="1"/>
</dbReference>
<keyword evidence="3" id="KW-0472">Membrane</keyword>
<dbReference type="PANTHER" id="PTHR45080">
    <property type="entry name" value="CONTACTIN 5"/>
    <property type="match status" value="1"/>
</dbReference>
<comment type="subcellular location">
    <subcellularLocation>
        <location evidence="1">Cell membrane</location>
        <topology evidence="1">Lipid-anchor</topology>
        <topology evidence="1">GPI-anchor</topology>
    </subcellularLocation>
</comment>
<evidence type="ECO:0000259" key="8">
    <source>
        <dbReference type="PROSITE" id="PS50835"/>
    </source>
</evidence>
<dbReference type="InterPro" id="IPR003598">
    <property type="entry name" value="Ig_sub2"/>
</dbReference>
<dbReference type="Gene3D" id="2.60.120.200">
    <property type="match status" value="1"/>
</dbReference>
<dbReference type="InterPro" id="IPR000998">
    <property type="entry name" value="MAM_dom"/>
</dbReference>
<keyword evidence="2" id="KW-1003">Cell membrane</keyword>